<dbReference type="Proteomes" id="UP000295388">
    <property type="component" value="Unassembled WGS sequence"/>
</dbReference>
<protein>
    <submittedName>
        <fullName evidence="1">Uncharacterized protein</fullName>
    </submittedName>
</protein>
<keyword evidence="2" id="KW-1185">Reference proteome</keyword>
<name>A0A4R6JHQ2_9ACTN</name>
<dbReference type="EMBL" id="SNWQ01000023">
    <property type="protein sequence ID" value="TDO35252.1"/>
    <property type="molecule type" value="Genomic_DNA"/>
</dbReference>
<evidence type="ECO:0000313" key="1">
    <source>
        <dbReference type="EMBL" id="TDO35252.1"/>
    </source>
</evidence>
<dbReference type="OrthoDB" id="275232at2"/>
<sequence length="127" mass="14692">MVPAEEGTLRLIGYWRGPTSPQWPDPANFVDPDWDLHERETVVQYLQGGFIFRAFGGLSPCRFCGKANGALELTDGTWYWPDGLAHYLTDHHLRLPRVFVEHVYEELDRLGDFRQDTEWWGKQGGLD</sequence>
<accession>A0A4R6JHQ2</accession>
<evidence type="ECO:0000313" key="2">
    <source>
        <dbReference type="Proteomes" id="UP000295388"/>
    </source>
</evidence>
<dbReference type="RefSeq" id="WP_133804544.1">
    <property type="nucleotide sequence ID" value="NZ_SNWQ01000023.1"/>
</dbReference>
<organism evidence="1 2">
    <name type="scientific">Kribbella caucasensis</name>
    <dbReference type="NCBI Taxonomy" id="2512215"/>
    <lineage>
        <taxon>Bacteria</taxon>
        <taxon>Bacillati</taxon>
        <taxon>Actinomycetota</taxon>
        <taxon>Actinomycetes</taxon>
        <taxon>Propionibacteriales</taxon>
        <taxon>Kribbellaceae</taxon>
        <taxon>Kribbella</taxon>
    </lineage>
</organism>
<proteinExistence type="predicted"/>
<comment type="caution">
    <text evidence="1">The sequence shown here is derived from an EMBL/GenBank/DDBJ whole genome shotgun (WGS) entry which is preliminary data.</text>
</comment>
<gene>
    <name evidence="1" type="ORF">EV643_12358</name>
</gene>
<dbReference type="AlphaFoldDB" id="A0A4R6JHQ2"/>
<reference evidence="1 2" key="1">
    <citation type="submission" date="2019-03" db="EMBL/GenBank/DDBJ databases">
        <title>Genomic Encyclopedia of Type Strains, Phase III (KMG-III): the genomes of soil and plant-associated and newly described type strains.</title>
        <authorList>
            <person name="Whitman W."/>
        </authorList>
    </citation>
    <scope>NUCLEOTIDE SEQUENCE [LARGE SCALE GENOMIC DNA]</scope>
    <source>
        <strain evidence="1 2">VKM Ac-2527</strain>
    </source>
</reference>